<dbReference type="PROSITE" id="PS50127">
    <property type="entry name" value="UBC_2"/>
    <property type="match status" value="1"/>
</dbReference>
<proteinExistence type="predicted"/>
<dbReference type="Pfam" id="PF00179">
    <property type="entry name" value="UQ_con"/>
    <property type="match status" value="1"/>
</dbReference>
<dbReference type="Proteomes" id="UP000663852">
    <property type="component" value="Unassembled WGS sequence"/>
</dbReference>
<accession>A0A815B222</accession>
<sequence>MSSNIESLASFEHLPVEVILLIFDFFSLQQLLASFLNLNSFVNSVIRSVRHKYHGVKNNNIDAIRVLQVFPTVVDRLVIRYSNAANFKSLINLRSLSLQCSTSTQLYSVQPNNFPHLEILHITDFDGTQEDKLKVISDLLEILLSNGFSRLRICTILDIGTVPFNEKWTGTPSLKILNVAMATNEDKVKFQARFRYVRHLTTQEYSFVPDSASPVLLNRKVIAEIKLLKKLESENKFILDKVSGQSIDTTAKTVLLLSMIMACPILIRSVRHKYHGVKNNNIDAVRVLQVFPTVVDRLDIRYSNTANFKSLINLRSLSLQCSTSAQLYSVQPNNFPHLEILHITDFDGTQEDKLKVISDLLEILLSNGFSRLRICKILDIGAVSFNEKWTGTPSLKILNVAMATKEDKVKFQARFRYVRHLTTREYSFVPDSASPVLLNRKVIAEIKLLKKLESENKFILDKVSGQSIDTNRPPPRFSNTPITVRSSEHYRHTIEGRLLLQSEPYCRASFLIRIGLTAEYPFKYPDIQFLDPIYHPNISQTGVCCGCDCGFRFADSSYRPTLSLHTILSTIIQMIDSPFIGKNGSHNPECYLEYRNDYPAFYRKALDSTLLYGRPRD</sequence>
<organism evidence="2 3">
    <name type="scientific">Adineta ricciae</name>
    <name type="common">Rotifer</name>
    <dbReference type="NCBI Taxonomy" id="249248"/>
    <lineage>
        <taxon>Eukaryota</taxon>
        <taxon>Metazoa</taxon>
        <taxon>Spiralia</taxon>
        <taxon>Gnathifera</taxon>
        <taxon>Rotifera</taxon>
        <taxon>Eurotatoria</taxon>
        <taxon>Bdelloidea</taxon>
        <taxon>Adinetida</taxon>
        <taxon>Adinetidae</taxon>
        <taxon>Adineta</taxon>
    </lineage>
</organism>
<feature type="domain" description="UBC core" evidence="1">
    <location>
        <begin position="443"/>
        <end position="614"/>
    </location>
</feature>
<dbReference type="InterPro" id="IPR032675">
    <property type="entry name" value="LRR_dom_sf"/>
</dbReference>
<name>A0A815B222_ADIRI</name>
<dbReference type="OrthoDB" id="10050313at2759"/>
<evidence type="ECO:0000313" key="3">
    <source>
        <dbReference type="Proteomes" id="UP000663852"/>
    </source>
</evidence>
<dbReference type="Gene3D" id="3.10.110.10">
    <property type="entry name" value="Ubiquitin Conjugating Enzyme"/>
    <property type="match status" value="1"/>
</dbReference>
<reference evidence="2" key="1">
    <citation type="submission" date="2021-02" db="EMBL/GenBank/DDBJ databases">
        <authorList>
            <person name="Nowell W R."/>
        </authorList>
    </citation>
    <scope>NUCLEOTIDE SEQUENCE</scope>
</reference>
<evidence type="ECO:0000313" key="2">
    <source>
        <dbReference type="EMBL" id="CAF1264802.1"/>
    </source>
</evidence>
<dbReference type="Gene3D" id="3.80.10.10">
    <property type="entry name" value="Ribonuclease Inhibitor"/>
    <property type="match status" value="1"/>
</dbReference>
<protein>
    <recommendedName>
        <fullName evidence="1">UBC core domain-containing protein</fullName>
    </recommendedName>
</protein>
<evidence type="ECO:0000259" key="1">
    <source>
        <dbReference type="PROSITE" id="PS50127"/>
    </source>
</evidence>
<dbReference type="SUPFAM" id="SSF54495">
    <property type="entry name" value="UBC-like"/>
    <property type="match status" value="1"/>
</dbReference>
<gene>
    <name evidence="2" type="ORF">EDS130_LOCUS28707</name>
</gene>
<comment type="caution">
    <text evidence="2">The sequence shown here is derived from an EMBL/GenBank/DDBJ whole genome shotgun (WGS) entry which is preliminary data.</text>
</comment>
<dbReference type="InterPro" id="IPR000608">
    <property type="entry name" value="UBC"/>
</dbReference>
<dbReference type="EMBL" id="CAJNOJ010000188">
    <property type="protein sequence ID" value="CAF1264802.1"/>
    <property type="molecule type" value="Genomic_DNA"/>
</dbReference>
<dbReference type="AlphaFoldDB" id="A0A815B222"/>
<dbReference type="CDD" id="cd00195">
    <property type="entry name" value="UBCc_UEV"/>
    <property type="match status" value="1"/>
</dbReference>
<dbReference type="PANTHER" id="PTHR24068">
    <property type="entry name" value="UBIQUITIN-CONJUGATING ENZYME E2"/>
    <property type="match status" value="1"/>
</dbReference>
<dbReference type="InterPro" id="IPR016135">
    <property type="entry name" value="UBQ-conjugating_enzyme/RWD"/>
</dbReference>